<reference evidence="1 2" key="1">
    <citation type="submission" date="2012-01" db="EMBL/GenBank/DDBJ databases">
        <title>The Genome Sequence of Megamonas funiformis YIT 11815.</title>
        <authorList>
            <consortium name="The Broad Institute Genome Sequencing Platform"/>
            <person name="Earl A."/>
            <person name="Ward D."/>
            <person name="Feldgarden M."/>
            <person name="Gevers D."/>
            <person name="Morotomi M."/>
            <person name="Young S.K."/>
            <person name="Zeng Q."/>
            <person name="Gargeya S."/>
            <person name="Fitzgerald M."/>
            <person name="Haas B."/>
            <person name="Abouelleil A."/>
            <person name="Alvarado L."/>
            <person name="Arachchi H.M."/>
            <person name="Berlin A."/>
            <person name="Chapman S.B."/>
            <person name="Gearin G."/>
            <person name="Goldberg J."/>
            <person name="Griggs A."/>
            <person name="Gujja S."/>
            <person name="Hansen M."/>
            <person name="Heiman D."/>
            <person name="Howarth C."/>
            <person name="Larimer J."/>
            <person name="Lui A."/>
            <person name="MacDonald P.J.P."/>
            <person name="McCowen C."/>
            <person name="Montmayeur A."/>
            <person name="Murphy C."/>
            <person name="Neiman D."/>
            <person name="Pearson M."/>
            <person name="Priest M."/>
            <person name="Roberts A."/>
            <person name="Saif S."/>
            <person name="Shea T."/>
            <person name="Sisk P."/>
            <person name="Stolte C."/>
            <person name="Sykes S."/>
            <person name="Wortman J."/>
            <person name="Nusbaum C."/>
            <person name="Birren B."/>
        </authorList>
    </citation>
    <scope>NUCLEOTIDE SEQUENCE [LARGE SCALE GENOMIC DNA]</scope>
    <source>
        <strain evidence="1 2">YIT 11815</strain>
    </source>
</reference>
<keyword evidence="2" id="KW-1185">Reference proteome</keyword>
<accession>A0ABN0EGY4</accession>
<sequence length="177" mass="21142">MERICWFKEQTVIKGKHAQYMKELKEKKVFGRLYDVYLQCALYGACFDLKSEKDVSVRETQSIFTDMFSNNSEYCLNILKMVLLLDNSLNLSKEEKIKRVFSFKNGYYAEEKANEMKENIEIFNSYFYGGIEEIYSRYFKNCINDDDVIVKMKALIKDFYLLKIKFDEKQLLKEISD</sequence>
<proteinExistence type="predicted"/>
<dbReference type="RefSeq" id="WP_008539341.1">
    <property type="nucleotide sequence ID" value="NZ_JH601091.1"/>
</dbReference>
<organism evidence="1 2">
    <name type="scientific">Megamonas funiformis YIT 11815</name>
    <dbReference type="NCBI Taxonomy" id="742816"/>
    <lineage>
        <taxon>Bacteria</taxon>
        <taxon>Bacillati</taxon>
        <taxon>Bacillota</taxon>
        <taxon>Negativicutes</taxon>
        <taxon>Selenomonadales</taxon>
        <taxon>Selenomonadaceae</taxon>
        <taxon>Megamonas</taxon>
    </lineage>
</organism>
<dbReference type="Proteomes" id="UP000005963">
    <property type="component" value="Unassembled WGS sequence"/>
</dbReference>
<dbReference type="EMBL" id="ADMB01000081">
    <property type="protein sequence ID" value="EHR35437.1"/>
    <property type="molecule type" value="Genomic_DNA"/>
</dbReference>
<protein>
    <submittedName>
        <fullName evidence="1">Uncharacterized protein</fullName>
    </submittedName>
</protein>
<gene>
    <name evidence="1" type="ORF">HMPREF9454_01839</name>
</gene>
<name>A0ABN0EGY4_9FIRM</name>
<evidence type="ECO:0000313" key="1">
    <source>
        <dbReference type="EMBL" id="EHR35437.1"/>
    </source>
</evidence>
<comment type="caution">
    <text evidence="1">The sequence shown here is derived from an EMBL/GenBank/DDBJ whole genome shotgun (WGS) entry which is preliminary data.</text>
</comment>
<evidence type="ECO:0000313" key="2">
    <source>
        <dbReference type="Proteomes" id="UP000005963"/>
    </source>
</evidence>
<dbReference type="GeneID" id="62779801"/>